<reference evidence="11 12" key="1">
    <citation type="submission" date="2017-12" db="EMBL/GenBank/DDBJ databases">
        <title>Kangiella profundi FT102 completed genome.</title>
        <authorList>
            <person name="Xu J."/>
            <person name="Wang J."/>
            <person name="Lu Y."/>
        </authorList>
    </citation>
    <scope>NUCLEOTIDE SEQUENCE [LARGE SCALE GENOMIC DNA]</scope>
    <source>
        <strain evidence="11 12">FT102</strain>
    </source>
</reference>
<evidence type="ECO:0000256" key="7">
    <source>
        <dbReference type="ARBA" id="ARBA00023244"/>
    </source>
</evidence>
<feature type="binding site" evidence="9">
    <location>
        <position position="202"/>
    </location>
    <ligand>
        <name>Fe(2+)</name>
        <dbReference type="ChEBI" id="CHEBI:29033"/>
    </ligand>
</feature>
<dbReference type="PANTHER" id="PTHR11108">
    <property type="entry name" value="FERROCHELATASE"/>
    <property type="match status" value="1"/>
</dbReference>
<dbReference type="EC" id="4.98.1.1" evidence="9 10"/>
<dbReference type="CDD" id="cd03411">
    <property type="entry name" value="Ferrochelatase_N"/>
    <property type="match status" value="1"/>
</dbReference>
<evidence type="ECO:0000256" key="2">
    <source>
        <dbReference type="ARBA" id="ARBA00022490"/>
    </source>
</evidence>
<dbReference type="GO" id="GO:0006783">
    <property type="term" value="P:heme biosynthetic process"/>
    <property type="evidence" value="ECO:0007669"/>
    <property type="project" value="UniProtKB-UniRule"/>
</dbReference>
<evidence type="ECO:0000256" key="8">
    <source>
        <dbReference type="ARBA" id="ARBA00024536"/>
    </source>
</evidence>
<name>A0A2K9AQD4_9GAMM</name>
<keyword evidence="6 9" id="KW-0456">Lyase</keyword>
<protein>
    <recommendedName>
        <fullName evidence="9 10">Ferrochelatase</fullName>
        <ecNumber evidence="9 10">4.98.1.1</ecNumber>
    </recommendedName>
    <alternativeName>
        <fullName evidence="9">Heme synthase</fullName>
    </alternativeName>
    <alternativeName>
        <fullName evidence="9">Protoheme ferro-lyase</fullName>
    </alternativeName>
</protein>
<dbReference type="InterPro" id="IPR033644">
    <property type="entry name" value="Ferrochelatase_C"/>
</dbReference>
<keyword evidence="4 9" id="KW-0408">Iron</keyword>
<evidence type="ECO:0000313" key="12">
    <source>
        <dbReference type="Proteomes" id="UP000232693"/>
    </source>
</evidence>
<comment type="catalytic activity">
    <reaction evidence="9 10">
        <text>heme b + 2 H(+) = protoporphyrin IX + Fe(2+)</text>
        <dbReference type="Rhea" id="RHEA:22584"/>
        <dbReference type="ChEBI" id="CHEBI:15378"/>
        <dbReference type="ChEBI" id="CHEBI:29033"/>
        <dbReference type="ChEBI" id="CHEBI:57306"/>
        <dbReference type="ChEBI" id="CHEBI:60344"/>
        <dbReference type="EC" id="4.98.1.1"/>
    </reaction>
</comment>
<dbReference type="CDD" id="cd00419">
    <property type="entry name" value="Ferrochelatase_C"/>
    <property type="match status" value="1"/>
</dbReference>
<dbReference type="OrthoDB" id="9809741at2"/>
<dbReference type="GO" id="GO:0004325">
    <property type="term" value="F:ferrochelatase activity"/>
    <property type="evidence" value="ECO:0007669"/>
    <property type="project" value="UniProtKB-UniRule"/>
</dbReference>
<keyword evidence="5 9" id="KW-0350">Heme biosynthesis</keyword>
<dbReference type="FunFam" id="3.40.50.1400:FF:000002">
    <property type="entry name" value="Ferrochelatase"/>
    <property type="match status" value="1"/>
</dbReference>
<dbReference type="HAMAP" id="MF_00323">
    <property type="entry name" value="Ferrochelatase"/>
    <property type="match status" value="1"/>
</dbReference>
<keyword evidence="12" id="KW-1185">Reference proteome</keyword>
<dbReference type="Pfam" id="PF00762">
    <property type="entry name" value="Ferrochelatase"/>
    <property type="match status" value="1"/>
</dbReference>
<comment type="subcellular location">
    <subcellularLocation>
        <location evidence="9 10">Cytoplasm</location>
    </subcellularLocation>
</comment>
<gene>
    <name evidence="9" type="primary">hemH</name>
    <name evidence="11" type="ORF">CW740_04945</name>
</gene>
<dbReference type="PROSITE" id="PS00534">
    <property type="entry name" value="FERROCHELATASE"/>
    <property type="match status" value="1"/>
</dbReference>
<feature type="binding site" evidence="9">
    <location>
        <position position="283"/>
    </location>
    <ligand>
        <name>Fe(2+)</name>
        <dbReference type="ChEBI" id="CHEBI:29033"/>
    </ligand>
</feature>
<comment type="function">
    <text evidence="9 10">Catalyzes the ferrous insertion into protoporphyrin IX.</text>
</comment>
<dbReference type="RefSeq" id="WP_106646495.1">
    <property type="nucleotide sequence ID" value="NZ_BMGO01000002.1"/>
</dbReference>
<evidence type="ECO:0000256" key="4">
    <source>
        <dbReference type="ARBA" id="ARBA00023004"/>
    </source>
</evidence>
<comment type="catalytic activity">
    <reaction evidence="8">
        <text>Fe-coproporphyrin III + 2 H(+) = coproporphyrin III + Fe(2+)</text>
        <dbReference type="Rhea" id="RHEA:49572"/>
        <dbReference type="ChEBI" id="CHEBI:15378"/>
        <dbReference type="ChEBI" id="CHEBI:29033"/>
        <dbReference type="ChEBI" id="CHEBI:68438"/>
        <dbReference type="ChEBI" id="CHEBI:131725"/>
        <dbReference type="EC" id="4.99.1.9"/>
    </reaction>
    <physiologicalReaction direction="right-to-left" evidence="8">
        <dbReference type="Rhea" id="RHEA:49574"/>
    </physiologicalReaction>
</comment>
<dbReference type="InterPro" id="IPR033659">
    <property type="entry name" value="Ferrochelatase_N"/>
</dbReference>
<dbReference type="EMBL" id="CP025120">
    <property type="protein sequence ID" value="AUD78633.1"/>
    <property type="molecule type" value="Genomic_DNA"/>
</dbReference>
<dbReference type="Gene3D" id="3.40.50.1400">
    <property type="match status" value="2"/>
</dbReference>
<evidence type="ECO:0000256" key="3">
    <source>
        <dbReference type="ARBA" id="ARBA00022723"/>
    </source>
</evidence>
<dbReference type="AlphaFoldDB" id="A0A2K9AQD4"/>
<dbReference type="GO" id="GO:0046872">
    <property type="term" value="F:metal ion binding"/>
    <property type="evidence" value="ECO:0007669"/>
    <property type="project" value="UniProtKB-KW"/>
</dbReference>
<keyword evidence="7 9" id="KW-0627">Porphyrin biosynthesis</keyword>
<proteinExistence type="inferred from homology"/>
<evidence type="ECO:0000256" key="1">
    <source>
        <dbReference type="ARBA" id="ARBA00007718"/>
    </source>
</evidence>
<dbReference type="PANTHER" id="PTHR11108:SF1">
    <property type="entry name" value="FERROCHELATASE, MITOCHONDRIAL"/>
    <property type="match status" value="1"/>
</dbReference>
<accession>A0A2K9AQD4</accession>
<evidence type="ECO:0000256" key="5">
    <source>
        <dbReference type="ARBA" id="ARBA00023133"/>
    </source>
</evidence>
<dbReference type="NCBIfam" id="TIGR00109">
    <property type="entry name" value="hemH"/>
    <property type="match status" value="1"/>
</dbReference>
<dbReference type="Proteomes" id="UP000232693">
    <property type="component" value="Chromosome"/>
</dbReference>
<dbReference type="GO" id="GO:0005737">
    <property type="term" value="C:cytoplasm"/>
    <property type="evidence" value="ECO:0007669"/>
    <property type="project" value="UniProtKB-SubCell"/>
</dbReference>
<comment type="similarity">
    <text evidence="1 9 10">Belongs to the ferrochelatase family.</text>
</comment>
<keyword evidence="2 9" id="KW-0963">Cytoplasm</keyword>
<dbReference type="InterPro" id="IPR019772">
    <property type="entry name" value="Ferrochelatase_AS"/>
</dbReference>
<evidence type="ECO:0000256" key="9">
    <source>
        <dbReference type="HAMAP-Rule" id="MF_00323"/>
    </source>
</evidence>
<dbReference type="KEGG" id="kpd:CW740_04945"/>
<dbReference type="SUPFAM" id="SSF53800">
    <property type="entry name" value="Chelatase"/>
    <property type="match status" value="1"/>
</dbReference>
<keyword evidence="3 9" id="KW-0479">Metal-binding</keyword>
<dbReference type="InterPro" id="IPR001015">
    <property type="entry name" value="Ferrochelatase"/>
</dbReference>
<dbReference type="UniPathway" id="UPA00252">
    <property type="reaction ID" value="UER00325"/>
</dbReference>
<sequence length="330" mass="38051">MKKQGVLLCNLGTPDEPTPKAVRRYLAEFLHDYRVVSLTRWVWCLILHGIILRIRPARVAKLYKSIWTREGSPLLAITQRQRKKLQIMMNDRFVEQEYGKHIPVEIAMAYGNPSIPKALKALKNQGCERIIVLPLYPQYSSASTASIFDRVAKAMKQEFFVPEFTFVGDYHDHPLYIKALADSIQRHWNEHGKADKLLFSYHGVPERFSKGGDPYEQQCHKTTELVIKELGLEEGDYLTSFQSRFGKEEWIKPYTDATLETWGKEGVESVQVVCPAFSADCLETLEEIAEENKEVFIENGGKHYQYIPALNDDDAHVEMMLTLIEQRLLK</sequence>
<comment type="pathway">
    <text evidence="9 10">Porphyrin-containing compound metabolism; protoheme biosynthesis; protoheme from protoporphyrin-IX: step 1/1.</text>
</comment>
<evidence type="ECO:0000256" key="6">
    <source>
        <dbReference type="ARBA" id="ARBA00023239"/>
    </source>
</evidence>
<evidence type="ECO:0000256" key="10">
    <source>
        <dbReference type="RuleBase" id="RU000607"/>
    </source>
</evidence>
<evidence type="ECO:0000313" key="11">
    <source>
        <dbReference type="EMBL" id="AUD78633.1"/>
    </source>
</evidence>
<organism evidence="11 12">
    <name type="scientific">Kangiella profundi</name>
    <dbReference type="NCBI Taxonomy" id="1561924"/>
    <lineage>
        <taxon>Bacteria</taxon>
        <taxon>Pseudomonadati</taxon>
        <taxon>Pseudomonadota</taxon>
        <taxon>Gammaproteobacteria</taxon>
        <taxon>Kangiellales</taxon>
        <taxon>Kangiellaceae</taxon>
        <taxon>Kangiella</taxon>
    </lineage>
</organism>